<dbReference type="STRING" id="658196.A0A397T8Z5"/>
<dbReference type="InterPro" id="IPR005336">
    <property type="entry name" value="MPC"/>
</dbReference>
<evidence type="ECO:0000256" key="6">
    <source>
        <dbReference type="ARBA" id="ARBA00022989"/>
    </source>
</evidence>
<dbReference type="Proteomes" id="UP000265703">
    <property type="component" value="Unassembled WGS sequence"/>
</dbReference>
<dbReference type="GO" id="GO:0005743">
    <property type="term" value="C:mitochondrial inner membrane"/>
    <property type="evidence" value="ECO:0007669"/>
    <property type="project" value="UniProtKB-SubCell"/>
</dbReference>
<protein>
    <recommendedName>
        <fullName evidence="9">Mitochondrial pyruvate carrier</fullName>
    </recommendedName>
</protein>
<comment type="subcellular location">
    <subcellularLocation>
        <location evidence="1 9">Mitochondrion inner membrane</location>
        <topology evidence="1 9">Multi-pass membrane protein</topology>
    </subcellularLocation>
</comment>
<organism evidence="10 11">
    <name type="scientific">Glomus cerebriforme</name>
    <dbReference type="NCBI Taxonomy" id="658196"/>
    <lineage>
        <taxon>Eukaryota</taxon>
        <taxon>Fungi</taxon>
        <taxon>Fungi incertae sedis</taxon>
        <taxon>Mucoromycota</taxon>
        <taxon>Glomeromycotina</taxon>
        <taxon>Glomeromycetes</taxon>
        <taxon>Glomerales</taxon>
        <taxon>Glomeraceae</taxon>
        <taxon>Glomus</taxon>
    </lineage>
</organism>
<dbReference type="AlphaFoldDB" id="A0A397T8Z5"/>
<keyword evidence="7 9" id="KW-0496">Mitochondrion</keyword>
<keyword evidence="3 9" id="KW-0813">Transport</keyword>
<reference evidence="10 11" key="1">
    <citation type="submission" date="2018-06" db="EMBL/GenBank/DDBJ databases">
        <title>Comparative genomics reveals the genomic features of Rhizophagus irregularis, R. cerebriforme, R. diaphanum and Gigaspora rosea, and their symbiotic lifestyle signature.</title>
        <authorList>
            <person name="Morin E."/>
            <person name="San Clemente H."/>
            <person name="Chen E.C.H."/>
            <person name="De La Providencia I."/>
            <person name="Hainaut M."/>
            <person name="Kuo A."/>
            <person name="Kohler A."/>
            <person name="Murat C."/>
            <person name="Tang N."/>
            <person name="Roy S."/>
            <person name="Loubradou J."/>
            <person name="Henrissat B."/>
            <person name="Grigoriev I.V."/>
            <person name="Corradi N."/>
            <person name="Roux C."/>
            <person name="Martin F.M."/>
        </authorList>
    </citation>
    <scope>NUCLEOTIDE SEQUENCE [LARGE SCALE GENOMIC DNA]</scope>
    <source>
        <strain evidence="10 11">DAOM 227022</strain>
    </source>
</reference>
<keyword evidence="11" id="KW-1185">Reference proteome</keyword>
<dbReference type="PANTHER" id="PTHR14154">
    <property type="entry name" value="UPF0041 BRAIN PROTEIN 44-RELATED"/>
    <property type="match status" value="1"/>
</dbReference>
<dbReference type="Pfam" id="PF03650">
    <property type="entry name" value="MPC"/>
    <property type="match status" value="1"/>
</dbReference>
<evidence type="ECO:0000256" key="1">
    <source>
        <dbReference type="ARBA" id="ARBA00004448"/>
    </source>
</evidence>
<sequence length="125" mass="13819">MAANAVVSSKFQKFMNHPAGPKTVHFWAPVMKWGLVIAGLSDLKRPPESLSVSQTVALTATGLIWSRYSTQIIPVNYTLLSVNLFVAGTGLTQMYRIWNYRRSLNSSPIAPNESVVIEKSSSQHK</sequence>
<dbReference type="OrthoDB" id="869189at2759"/>
<evidence type="ECO:0000256" key="9">
    <source>
        <dbReference type="RuleBase" id="RU363100"/>
    </source>
</evidence>
<comment type="function">
    <text evidence="9">Mediates the uptake of pyruvate into mitochondria.</text>
</comment>
<dbReference type="EMBL" id="QKYT01000075">
    <property type="protein sequence ID" value="RIA94713.1"/>
    <property type="molecule type" value="Genomic_DNA"/>
</dbReference>
<evidence type="ECO:0000313" key="11">
    <source>
        <dbReference type="Proteomes" id="UP000265703"/>
    </source>
</evidence>
<proteinExistence type="inferred from homology"/>
<comment type="similarity">
    <text evidence="2 9">Belongs to the mitochondrial pyruvate carrier (MPC) (TC 2.A.105) family.</text>
</comment>
<evidence type="ECO:0000256" key="7">
    <source>
        <dbReference type="ARBA" id="ARBA00023128"/>
    </source>
</evidence>
<evidence type="ECO:0000256" key="2">
    <source>
        <dbReference type="ARBA" id="ARBA00006416"/>
    </source>
</evidence>
<evidence type="ECO:0000256" key="5">
    <source>
        <dbReference type="ARBA" id="ARBA00022792"/>
    </source>
</evidence>
<name>A0A397T8Z5_9GLOM</name>
<keyword evidence="6" id="KW-1133">Transmembrane helix</keyword>
<keyword evidence="8" id="KW-0472">Membrane</keyword>
<keyword evidence="5 9" id="KW-0999">Mitochondrion inner membrane</keyword>
<evidence type="ECO:0000256" key="4">
    <source>
        <dbReference type="ARBA" id="ARBA00022692"/>
    </source>
</evidence>
<accession>A0A397T8Z5</accession>
<dbReference type="GO" id="GO:0006850">
    <property type="term" value="P:pyruvate import into mitochondria"/>
    <property type="evidence" value="ECO:0007669"/>
    <property type="project" value="InterPro"/>
</dbReference>
<comment type="caution">
    <text evidence="10">The sequence shown here is derived from an EMBL/GenBank/DDBJ whole genome shotgun (WGS) entry which is preliminary data.</text>
</comment>
<evidence type="ECO:0000256" key="3">
    <source>
        <dbReference type="ARBA" id="ARBA00022448"/>
    </source>
</evidence>
<keyword evidence="4" id="KW-0812">Transmembrane</keyword>
<gene>
    <name evidence="10" type="ORF">C1645_759415</name>
</gene>
<evidence type="ECO:0000256" key="8">
    <source>
        <dbReference type="ARBA" id="ARBA00023136"/>
    </source>
</evidence>
<evidence type="ECO:0000313" key="10">
    <source>
        <dbReference type="EMBL" id="RIA94713.1"/>
    </source>
</evidence>